<evidence type="ECO:0000313" key="5">
    <source>
        <dbReference type="Proteomes" id="UP000284250"/>
    </source>
</evidence>
<dbReference type="Gene3D" id="2.40.128.720">
    <property type="match status" value="3"/>
</dbReference>
<feature type="chain" id="PRO_5019343315" evidence="2">
    <location>
        <begin position="23"/>
        <end position="522"/>
    </location>
</feature>
<evidence type="ECO:0000256" key="1">
    <source>
        <dbReference type="SAM" id="MobiDB-lite"/>
    </source>
</evidence>
<dbReference type="EMBL" id="QYCN01000016">
    <property type="protein sequence ID" value="RIY09543.1"/>
    <property type="molecule type" value="Genomic_DNA"/>
</dbReference>
<name>A0A418QWK3_9BACT</name>
<comment type="caution">
    <text evidence="4">The sequence shown here is derived from an EMBL/GenBank/DDBJ whole genome shotgun (WGS) entry which is preliminary data.</text>
</comment>
<accession>A0A418QWK3</accession>
<reference evidence="4 5" key="2">
    <citation type="submission" date="2019-01" db="EMBL/GenBank/DDBJ databases">
        <title>Hymenobacter humicola sp. nov., isolated from soils in Antarctica.</title>
        <authorList>
            <person name="Sedlacek I."/>
            <person name="Holochova P."/>
            <person name="Kralova S."/>
            <person name="Pantucek R."/>
            <person name="Stankova E."/>
            <person name="Vrbovska V."/>
            <person name="Kristofova L."/>
            <person name="Svec P."/>
            <person name="Busse H.-J."/>
        </authorList>
    </citation>
    <scope>NUCLEOTIDE SEQUENCE [LARGE SCALE GENOMIC DNA]</scope>
    <source>
        <strain evidence="4 5">CCM 8852</strain>
    </source>
</reference>
<dbReference type="InterPro" id="IPR006530">
    <property type="entry name" value="YD"/>
</dbReference>
<dbReference type="AlphaFoldDB" id="A0A418QWK3"/>
<keyword evidence="2" id="KW-0732">Signal</keyword>
<feature type="region of interest" description="Disordered" evidence="1">
    <location>
        <begin position="21"/>
        <end position="51"/>
    </location>
</feature>
<sequence>MKPLYSLLLSATLAGTISLGMAQSRPTPPRPTHQLFKRSAHPAPLPRAPHRPQAAGLAGIVVEHQWDPNAGVWSNGIRTAFTYDGQGRILETVRTDTATSQVLDKQIYTLSAQGFLTQRLTQRYDNAARTFVDEARELIAYNAAGLDTLRLAQRYDLQTATFVDERRERKRYNAAGLDTLSLTQLYDAQAGAFVNEQRLRQRYDARNNPSLYLYQTWDTGRSAWQTRSGSRTASVYNATGGLLQETTDYYDNLTGSFEPDQQFNYLLNARNEPTAAVYAGWDEVARTFVNRLRFHNIVWYDFSREQVAYAESQQWEPTTATWLNSERSTGVYQLNGSSVVIIQEFVAAPDVYRNASRETETYDNIGNLLLTRYEEWDNGQWEVQNEGRALIAYTPDNQVRRLVLQQLDLTTNQYENLALTRYDNFSPVTKAQPATKLAAATAVFPNPAPGNTVTVRLSSLPTAAPVPTELYNSLGQVVRTFSLQPRQGRIEQELNLTGLPAGLYILRLHPGSESISQRIVKQ</sequence>
<dbReference type="OrthoDB" id="863842at2"/>
<organism evidence="4 5">
    <name type="scientific">Hymenobacter rubripertinctus</name>
    <dbReference type="NCBI Taxonomy" id="2029981"/>
    <lineage>
        <taxon>Bacteria</taxon>
        <taxon>Pseudomonadati</taxon>
        <taxon>Bacteroidota</taxon>
        <taxon>Cytophagia</taxon>
        <taxon>Cytophagales</taxon>
        <taxon>Hymenobacteraceae</taxon>
        <taxon>Hymenobacter</taxon>
    </lineage>
</organism>
<protein>
    <submittedName>
        <fullName evidence="4">T9SS C-terminal target domain-containing protein</fullName>
    </submittedName>
</protein>
<reference evidence="4 5" key="1">
    <citation type="submission" date="2018-09" db="EMBL/GenBank/DDBJ databases">
        <authorList>
            <person name="Zeman M."/>
            <person name="Pardy F."/>
        </authorList>
    </citation>
    <scope>NUCLEOTIDE SEQUENCE [LARGE SCALE GENOMIC DNA]</scope>
    <source>
        <strain evidence="4 5">CCM 8852</strain>
    </source>
</reference>
<proteinExistence type="predicted"/>
<dbReference type="NCBIfam" id="TIGR04183">
    <property type="entry name" value="Por_Secre_tail"/>
    <property type="match status" value="1"/>
</dbReference>
<gene>
    <name evidence="4" type="ORF">D0T11_12035</name>
</gene>
<feature type="signal peptide" evidence="2">
    <location>
        <begin position="1"/>
        <end position="22"/>
    </location>
</feature>
<evidence type="ECO:0000256" key="2">
    <source>
        <dbReference type="SAM" id="SignalP"/>
    </source>
</evidence>
<evidence type="ECO:0000259" key="3">
    <source>
        <dbReference type="Pfam" id="PF18962"/>
    </source>
</evidence>
<keyword evidence="5" id="KW-1185">Reference proteome</keyword>
<dbReference type="Proteomes" id="UP000284250">
    <property type="component" value="Unassembled WGS sequence"/>
</dbReference>
<dbReference type="Pfam" id="PF18962">
    <property type="entry name" value="Por_Secre_tail"/>
    <property type="match status" value="1"/>
</dbReference>
<feature type="domain" description="Secretion system C-terminal sorting" evidence="3">
    <location>
        <begin position="443"/>
        <end position="520"/>
    </location>
</feature>
<dbReference type="RefSeq" id="WP_119656045.1">
    <property type="nucleotide sequence ID" value="NZ_JBHUOI010000044.1"/>
</dbReference>
<evidence type="ECO:0000313" key="4">
    <source>
        <dbReference type="EMBL" id="RIY09543.1"/>
    </source>
</evidence>
<dbReference type="NCBIfam" id="TIGR01643">
    <property type="entry name" value="YD_repeat_2x"/>
    <property type="match status" value="1"/>
</dbReference>
<dbReference type="InterPro" id="IPR026444">
    <property type="entry name" value="Secre_tail"/>
</dbReference>